<dbReference type="InterPro" id="IPR013525">
    <property type="entry name" value="ABC2_TM"/>
</dbReference>
<feature type="transmembrane region" description="Helical" evidence="6">
    <location>
        <begin position="167"/>
        <end position="188"/>
    </location>
</feature>
<dbReference type="PRINTS" id="PR00164">
    <property type="entry name" value="ABC2TRNSPORT"/>
</dbReference>
<accession>A0A193LK43</accession>
<evidence type="ECO:0000256" key="5">
    <source>
        <dbReference type="ARBA" id="ARBA00023136"/>
    </source>
</evidence>
<evidence type="ECO:0000256" key="3">
    <source>
        <dbReference type="ARBA" id="ARBA00022692"/>
    </source>
</evidence>
<feature type="transmembrane region" description="Helical" evidence="6">
    <location>
        <begin position="20"/>
        <end position="38"/>
    </location>
</feature>
<evidence type="ECO:0000256" key="1">
    <source>
        <dbReference type="ARBA" id="ARBA00004141"/>
    </source>
</evidence>
<dbReference type="GO" id="GO:0140359">
    <property type="term" value="F:ABC-type transporter activity"/>
    <property type="evidence" value="ECO:0007669"/>
    <property type="project" value="InterPro"/>
</dbReference>
<gene>
    <name evidence="8" type="ORF">BA177_02240</name>
</gene>
<feature type="transmembrane region" description="Helical" evidence="6">
    <location>
        <begin position="102"/>
        <end position="125"/>
    </location>
</feature>
<comment type="similarity">
    <text evidence="2 6">Belongs to the ABC-2 integral membrane protein family.</text>
</comment>
<keyword evidence="3 6" id="KW-0812">Transmembrane</keyword>
<evidence type="ECO:0000313" key="8">
    <source>
        <dbReference type="EMBL" id="ANO52925.1"/>
    </source>
</evidence>
<protein>
    <recommendedName>
        <fullName evidence="6">Transport permease protein</fullName>
    </recommendedName>
</protein>
<keyword evidence="6" id="KW-0813">Transport</keyword>
<dbReference type="PROSITE" id="PS51012">
    <property type="entry name" value="ABC_TM2"/>
    <property type="match status" value="1"/>
</dbReference>
<reference evidence="8 9" key="1">
    <citation type="submission" date="2016-06" db="EMBL/GenBank/DDBJ databases">
        <title>Complete genome sequence of a deep-branching marine Gamma Proteobacterium Woeseia oceani type strain XK5.</title>
        <authorList>
            <person name="Mu D."/>
            <person name="Du Z."/>
        </authorList>
    </citation>
    <scope>NUCLEOTIDE SEQUENCE [LARGE SCALE GENOMIC DNA]</scope>
    <source>
        <strain evidence="8 9">XK5</strain>
    </source>
</reference>
<dbReference type="KEGG" id="woc:BA177_02240"/>
<sequence length="253" mass="27744">MNWIGLKTIVTKEVIRVLRIWIQTIVPPAIMMTLYFVIFGNLIGSRIGLIEGAPYMQYIAPGLIMMAVITNSYGNVVSSFFGAKFGRHVEEMLVSPMSNATIILGHVAGGVIRGLLVGGLVTLIALGFTRLHVEHPFITLSMVVLSSTVFALAGFINAMFARKFDDIAIVPTFVLTPLTYLGGVFYSISMLPEFWQSVSKLNPILYMVNAFRYGILGTSDIGIVYAYAIVCTFVVVLFSVCLVLMNRGVGIRE</sequence>
<feature type="transmembrane region" description="Helical" evidence="6">
    <location>
        <begin position="58"/>
        <end position="81"/>
    </location>
</feature>
<dbReference type="GO" id="GO:0043190">
    <property type="term" value="C:ATP-binding cassette (ABC) transporter complex"/>
    <property type="evidence" value="ECO:0007669"/>
    <property type="project" value="InterPro"/>
</dbReference>
<organism evidence="8 9">
    <name type="scientific">Woeseia oceani</name>
    <dbReference type="NCBI Taxonomy" id="1548547"/>
    <lineage>
        <taxon>Bacteria</taxon>
        <taxon>Pseudomonadati</taxon>
        <taxon>Pseudomonadota</taxon>
        <taxon>Gammaproteobacteria</taxon>
        <taxon>Woeseiales</taxon>
        <taxon>Woeseiaceae</taxon>
        <taxon>Woeseia</taxon>
    </lineage>
</organism>
<dbReference type="NCBIfam" id="NF011648">
    <property type="entry name" value="PRK15066.1"/>
    <property type="match status" value="1"/>
</dbReference>
<dbReference type="OrthoDB" id="9804001at2"/>
<evidence type="ECO:0000259" key="7">
    <source>
        <dbReference type="PROSITE" id="PS51012"/>
    </source>
</evidence>
<dbReference type="InterPro" id="IPR000412">
    <property type="entry name" value="ABC_2_transport"/>
</dbReference>
<dbReference type="InterPro" id="IPR047817">
    <property type="entry name" value="ABC2_TM_bact-type"/>
</dbReference>
<evidence type="ECO:0000313" key="9">
    <source>
        <dbReference type="Proteomes" id="UP000092695"/>
    </source>
</evidence>
<dbReference type="Pfam" id="PF01061">
    <property type="entry name" value="ABC2_membrane"/>
    <property type="match status" value="1"/>
</dbReference>
<keyword evidence="5 6" id="KW-0472">Membrane</keyword>
<dbReference type="PIRSF" id="PIRSF006648">
    <property type="entry name" value="DrrB"/>
    <property type="match status" value="1"/>
</dbReference>
<dbReference type="AlphaFoldDB" id="A0A193LK43"/>
<keyword evidence="4 6" id="KW-1133">Transmembrane helix</keyword>
<feature type="transmembrane region" description="Helical" evidence="6">
    <location>
        <begin position="137"/>
        <end position="160"/>
    </location>
</feature>
<evidence type="ECO:0000256" key="4">
    <source>
        <dbReference type="ARBA" id="ARBA00022989"/>
    </source>
</evidence>
<keyword evidence="9" id="KW-1185">Reference proteome</keyword>
<dbReference type="EMBL" id="CP016268">
    <property type="protein sequence ID" value="ANO52925.1"/>
    <property type="molecule type" value="Genomic_DNA"/>
</dbReference>
<comment type="subcellular location">
    <subcellularLocation>
        <location evidence="6">Cell inner membrane</location>
        <topology evidence="6">Multi-pass membrane protein</topology>
    </subcellularLocation>
    <subcellularLocation>
        <location evidence="1">Membrane</location>
        <topology evidence="1">Multi-pass membrane protein</topology>
    </subcellularLocation>
</comment>
<evidence type="ECO:0000256" key="2">
    <source>
        <dbReference type="ARBA" id="ARBA00007783"/>
    </source>
</evidence>
<feature type="transmembrane region" description="Helical" evidence="6">
    <location>
        <begin position="224"/>
        <end position="245"/>
    </location>
</feature>
<dbReference type="PANTHER" id="PTHR43332:SF2">
    <property type="entry name" value="INNER MEMBRANE TRANSPORT PERMEASE YADH"/>
    <property type="match status" value="1"/>
</dbReference>
<dbReference type="PANTHER" id="PTHR43332">
    <property type="entry name" value="INNER MEMBRANE TRANSPORT PERMEASE YADH-RELATED"/>
    <property type="match status" value="1"/>
</dbReference>
<dbReference type="Proteomes" id="UP000092695">
    <property type="component" value="Chromosome"/>
</dbReference>
<evidence type="ECO:0000256" key="6">
    <source>
        <dbReference type="RuleBase" id="RU361157"/>
    </source>
</evidence>
<dbReference type="InterPro" id="IPR052522">
    <property type="entry name" value="ABC-2_transport_permease"/>
</dbReference>
<dbReference type="STRING" id="1548547.BA177_02240"/>
<keyword evidence="6" id="KW-1003">Cell membrane</keyword>
<name>A0A193LK43_9GAMM</name>
<proteinExistence type="inferred from homology"/>
<feature type="domain" description="ABC transmembrane type-2" evidence="7">
    <location>
        <begin position="19"/>
        <end position="248"/>
    </location>
</feature>